<comment type="similarity">
    <text evidence="2 8">Belongs to the GrpE family.</text>
</comment>
<dbReference type="PANTHER" id="PTHR21237:SF23">
    <property type="entry name" value="GRPE PROTEIN HOMOLOG, MITOCHONDRIAL"/>
    <property type="match status" value="1"/>
</dbReference>
<dbReference type="HAMAP" id="MF_01151">
    <property type="entry name" value="GrpE"/>
    <property type="match status" value="1"/>
</dbReference>
<protein>
    <recommendedName>
        <fullName evidence="7">GrpE protein homolog</fullName>
    </recommendedName>
</protein>
<proteinExistence type="inferred from homology"/>
<evidence type="ECO:0000256" key="1">
    <source>
        <dbReference type="ARBA" id="ARBA00004305"/>
    </source>
</evidence>
<dbReference type="Pfam" id="PF01025">
    <property type="entry name" value="GrpE"/>
    <property type="match status" value="1"/>
</dbReference>
<dbReference type="FunFam" id="2.30.22.10:FF:000002">
    <property type="entry name" value="GrpE protein homolog"/>
    <property type="match status" value="1"/>
</dbReference>
<feature type="region of interest" description="Disordered" evidence="10">
    <location>
        <begin position="53"/>
        <end position="85"/>
    </location>
</feature>
<dbReference type="GO" id="GO:0000774">
    <property type="term" value="F:adenyl-nucleotide exchange factor activity"/>
    <property type="evidence" value="ECO:0007669"/>
    <property type="project" value="InterPro"/>
</dbReference>
<evidence type="ECO:0000256" key="2">
    <source>
        <dbReference type="ARBA" id="ARBA00009054"/>
    </source>
</evidence>
<keyword evidence="3" id="KW-0809">Transit peptide</keyword>
<evidence type="ECO:0000313" key="11">
    <source>
        <dbReference type="EMBL" id="GBM24630.1"/>
    </source>
</evidence>
<evidence type="ECO:0000256" key="4">
    <source>
        <dbReference type="ARBA" id="ARBA00023128"/>
    </source>
</evidence>
<dbReference type="SUPFAM" id="SSF51064">
    <property type="entry name" value="Head domain of nucleotide exchange factor GrpE"/>
    <property type="match status" value="1"/>
</dbReference>
<evidence type="ECO:0000256" key="5">
    <source>
        <dbReference type="ARBA" id="ARBA00023186"/>
    </source>
</evidence>
<dbReference type="SUPFAM" id="SSF58014">
    <property type="entry name" value="Coiled-coil domain of nucleotide exchange factor GrpE"/>
    <property type="match status" value="1"/>
</dbReference>
<name>A0A4Y2E678_ARAVE</name>
<keyword evidence="9" id="KW-0175">Coiled coil</keyword>
<dbReference type="Proteomes" id="UP000499080">
    <property type="component" value="Unassembled WGS sequence"/>
</dbReference>
<accession>A0A4Y2E678</accession>
<dbReference type="GO" id="GO:0001405">
    <property type="term" value="C:PAM complex, Tim23 associated import motor"/>
    <property type="evidence" value="ECO:0007669"/>
    <property type="project" value="TreeGrafter"/>
</dbReference>
<dbReference type="PROSITE" id="PS01071">
    <property type="entry name" value="GRPE"/>
    <property type="match status" value="1"/>
</dbReference>
<evidence type="ECO:0000256" key="7">
    <source>
        <dbReference type="RuleBase" id="RU000640"/>
    </source>
</evidence>
<dbReference type="PANTHER" id="PTHR21237">
    <property type="entry name" value="GRPE PROTEIN"/>
    <property type="match status" value="1"/>
</dbReference>
<dbReference type="InterPro" id="IPR009012">
    <property type="entry name" value="GrpE_head"/>
</dbReference>
<dbReference type="GO" id="GO:0042803">
    <property type="term" value="F:protein homodimerization activity"/>
    <property type="evidence" value="ECO:0007669"/>
    <property type="project" value="InterPro"/>
</dbReference>
<dbReference type="GO" id="GO:0051087">
    <property type="term" value="F:protein-folding chaperone binding"/>
    <property type="evidence" value="ECO:0007669"/>
    <property type="project" value="InterPro"/>
</dbReference>
<evidence type="ECO:0000256" key="3">
    <source>
        <dbReference type="ARBA" id="ARBA00022946"/>
    </source>
</evidence>
<dbReference type="PRINTS" id="PR00773">
    <property type="entry name" value="GRPEPROTEIN"/>
</dbReference>
<evidence type="ECO:0000313" key="12">
    <source>
        <dbReference type="Proteomes" id="UP000499080"/>
    </source>
</evidence>
<sequence>MAASVSCKTLNIFQKALHFLPNRQISIFHSEITHLHRSSVHIQKLCSNRLSSTSAAASDPSAEKVTNTEGEQSNQNVKNEVSPKEKELLEEKEKLLEDVKNLNDKYMRALADNENIRNRMRREINDAKQYGIQGFVKDLVEVADVLGKATESVPKEALESDNPHLKGLFQGLQMTEAQLLSVFKRHGVAKINPIGEKFNPNLHEALFEQVDASKEPGTVGTVTKVGYRLHDRVVRPAMVGVVKAAS</sequence>
<comment type="subcellular location">
    <subcellularLocation>
        <location evidence="1 7">Mitochondrion matrix</location>
    </subcellularLocation>
</comment>
<comment type="function">
    <text evidence="6">Essential component of the PAM complex, a complex required for the translocation of transit peptide-containing proteins from the inner membrane into the mitochondrial matrix in an ATP-dependent manner. Seems to control the nucleotide-dependent binding of mitochondrial HSP70 to substrate proteins.</text>
</comment>
<keyword evidence="4 7" id="KW-0496">Mitochondrion</keyword>
<comment type="caution">
    <text evidence="11">The sequence shown here is derived from an EMBL/GenBank/DDBJ whole genome shotgun (WGS) entry which is preliminary data.</text>
</comment>
<dbReference type="EMBL" id="BGPR01000523">
    <property type="protein sequence ID" value="GBM24630.1"/>
    <property type="molecule type" value="Genomic_DNA"/>
</dbReference>
<dbReference type="InterPro" id="IPR013805">
    <property type="entry name" value="GrpE_CC"/>
</dbReference>
<dbReference type="AlphaFoldDB" id="A0A4Y2E678"/>
<dbReference type="FunFam" id="3.90.20.20:FF:000003">
    <property type="entry name" value="GrpE protein homolog"/>
    <property type="match status" value="1"/>
</dbReference>
<dbReference type="Gene3D" id="3.90.20.20">
    <property type="match status" value="1"/>
</dbReference>
<dbReference type="InterPro" id="IPR000740">
    <property type="entry name" value="GrpE"/>
</dbReference>
<evidence type="ECO:0000256" key="8">
    <source>
        <dbReference type="RuleBase" id="RU004478"/>
    </source>
</evidence>
<reference evidence="11 12" key="1">
    <citation type="journal article" date="2019" name="Sci. Rep.">
        <title>Orb-weaving spider Araneus ventricosus genome elucidates the spidroin gene catalogue.</title>
        <authorList>
            <person name="Kono N."/>
            <person name="Nakamura H."/>
            <person name="Ohtoshi R."/>
            <person name="Moran D.A.P."/>
            <person name="Shinohara A."/>
            <person name="Yoshida Y."/>
            <person name="Fujiwara M."/>
            <person name="Mori M."/>
            <person name="Tomita M."/>
            <person name="Arakawa K."/>
        </authorList>
    </citation>
    <scope>NUCLEOTIDE SEQUENCE [LARGE SCALE GENOMIC DNA]</scope>
</reference>
<organism evidence="11 12">
    <name type="scientific">Araneus ventricosus</name>
    <name type="common">Orbweaver spider</name>
    <name type="synonym">Epeira ventricosa</name>
    <dbReference type="NCBI Taxonomy" id="182803"/>
    <lineage>
        <taxon>Eukaryota</taxon>
        <taxon>Metazoa</taxon>
        <taxon>Ecdysozoa</taxon>
        <taxon>Arthropoda</taxon>
        <taxon>Chelicerata</taxon>
        <taxon>Arachnida</taxon>
        <taxon>Araneae</taxon>
        <taxon>Araneomorphae</taxon>
        <taxon>Entelegynae</taxon>
        <taxon>Araneoidea</taxon>
        <taxon>Araneidae</taxon>
        <taxon>Araneus</taxon>
    </lineage>
</organism>
<feature type="coiled-coil region" evidence="9">
    <location>
        <begin position="85"/>
        <end position="119"/>
    </location>
</feature>
<dbReference type="OrthoDB" id="201635at2759"/>
<dbReference type="CDD" id="cd00446">
    <property type="entry name" value="GrpE"/>
    <property type="match status" value="1"/>
</dbReference>
<evidence type="ECO:0000256" key="9">
    <source>
        <dbReference type="SAM" id="Coils"/>
    </source>
</evidence>
<dbReference type="Gene3D" id="2.30.22.10">
    <property type="entry name" value="Head domain of nucleotide exchange factor GrpE"/>
    <property type="match status" value="1"/>
</dbReference>
<dbReference type="GO" id="GO:0051082">
    <property type="term" value="F:unfolded protein binding"/>
    <property type="evidence" value="ECO:0007669"/>
    <property type="project" value="TreeGrafter"/>
</dbReference>
<keyword evidence="5 7" id="KW-0143">Chaperone</keyword>
<dbReference type="GO" id="GO:0030150">
    <property type="term" value="P:protein import into mitochondrial matrix"/>
    <property type="evidence" value="ECO:0007669"/>
    <property type="project" value="TreeGrafter"/>
</dbReference>
<feature type="compositionally biased region" description="Polar residues" evidence="10">
    <location>
        <begin position="64"/>
        <end position="79"/>
    </location>
</feature>
<gene>
    <name evidence="11" type="primary">GRPEL1</name>
    <name evidence="11" type="ORF">AVEN_144379_1</name>
</gene>
<keyword evidence="12" id="KW-1185">Reference proteome</keyword>
<dbReference type="GO" id="GO:0006457">
    <property type="term" value="P:protein folding"/>
    <property type="evidence" value="ECO:0007669"/>
    <property type="project" value="InterPro"/>
</dbReference>
<evidence type="ECO:0000256" key="6">
    <source>
        <dbReference type="ARBA" id="ARBA00045572"/>
    </source>
</evidence>
<evidence type="ECO:0000256" key="10">
    <source>
        <dbReference type="SAM" id="MobiDB-lite"/>
    </source>
</evidence>